<dbReference type="Pfam" id="PF00172">
    <property type="entry name" value="Zn_clus"/>
    <property type="match status" value="1"/>
</dbReference>
<evidence type="ECO:0000313" key="5">
    <source>
        <dbReference type="Proteomes" id="UP001480595"/>
    </source>
</evidence>
<keyword evidence="1" id="KW-0539">Nucleus</keyword>
<dbReference type="PROSITE" id="PS00463">
    <property type="entry name" value="ZN2_CY6_FUNGAL_1"/>
    <property type="match status" value="1"/>
</dbReference>
<name>A0ABR1W9S6_9PEZI</name>
<feature type="domain" description="Zn(2)-C6 fungal-type" evidence="3">
    <location>
        <begin position="10"/>
        <end position="45"/>
    </location>
</feature>
<dbReference type="InterPro" id="IPR036864">
    <property type="entry name" value="Zn2-C6_fun-type_DNA-bd_sf"/>
</dbReference>
<dbReference type="Proteomes" id="UP001480595">
    <property type="component" value="Unassembled WGS sequence"/>
</dbReference>
<dbReference type="InterPro" id="IPR050797">
    <property type="entry name" value="Carb_Metab_Trans_Reg"/>
</dbReference>
<dbReference type="Gene3D" id="4.10.240.10">
    <property type="entry name" value="Zn(2)-C6 fungal-type DNA-binding domain"/>
    <property type="match status" value="1"/>
</dbReference>
<comment type="caution">
    <text evidence="4">The sequence shown here is derived from an EMBL/GenBank/DDBJ whole genome shotgun (WGS) entry which is preliminary data.</text>
</comment>
<protein>
    <recommendedName>
        <fullName evidence="3">Zn(2)-C6 fungal-type domain-containing protein</fullName>
    </recommendedName>
</protein>
<dbReference type="RefSeq" id="XP_066720337.1">
    <property type="nucleotide sequence ID" value="XM_066854482.1"/>
</dbReference>
<evidence type="ECO:0000259" key="3">
    <source>
        <dbReference type="PROSITE" id="PS50048"/>
    </source>
</evidence>
<sequence length="420" mass="45468">MPKATAKRSACDRCRAKRVRCPSAEEENSRATCARCVRAGVACTTASPGYPGRPRKTPLVDHGSTPSDSATTPVVTDIYNTLPEANLKGWLAVGDASIFGFPSTEEHPPPDSFPTLEQLTTSPRHQELLDAPDSLDMTYAGQNFNNMLDVSTFDTFFNTSGCLSSTTSDQPPREASLQAGFGERMKQRKSAMGAFLSDPRNTVENCAEIGGDTSMVIDNPVAIALTCTKQLIGLIRNVTTATRQHAPSDLSTHDDLLVPADVSSLTAQTESLSTETTLLIISGYLSLMRFYDSLFHDASRTLSHMPPETFKSIKFKSVFRIAGISSLQDISGKAYAMLVIEVIQTQIQTLERCMGLPPAYCISGEAAGSLSSKGIFADQDRARLLHSAMAQKDIKSHRGSKSLTELIRENMTSTMACFSD</sequence>
<dbReference type="GeneID" id="92087545"/>
<dbReference type="CDD" id="cd00067">
    <property type="entry name" value="GAL4"/>
    <property type="match status" value="1"/>
</dbReference>
<accession>A0ABR1W9S6</accession>
<keyword evidence="5" id="KW-1185">Reference proteome</keyword>
<dbReference type="EMBL" id="JAQQWL010000003">
    <property type="protein sequence ID" value="KAK8079266.1"/>
    <property type="molecule type" value="Genomic_DNA"/>
</dbReference>
<evidence type="ECO:0000256" key="2">
    <source>
        <dbReference type="SAM" id="MobiDB-lite"/>
    </source>
</evidence>
<reference evidence="4 5" key="1">
    <citation type="submission" date="2023-01" db="EMBL/GenBank/DDBJ databases">
        <title>Analysis of 21 Apiospora genomes using comparative genomics revels a genus with tremendous synthesis potential of carbohydrate active enzymes and secondary metabolites.</title>
        <authorList>
            <person name="Sorensen T."/>
        </authorList>
    </citation>
    <scope>NUCLEOTIDE SEQUENCE [LARGE SCALE GENOMIC DNA]</scope>
    <source>
        <strain evidence="4 5">CBS 135458</strain>
    </source>
</reference>
<feature type="region of interest" description="Disordered" evidence="2">
    <location>
        <begin position="47"/>
        <end position="71"/>
    </location>
</feature>
<dbReference type="InterPro" id="IPR001138">
    <property type="entry name" value="Zn2Cys6_DnaBD"/>
</dbReference>
<evidence type="ECO:0000313" key="4">
    <source>
        <dbReference type="EMBL" id="KAK8079266.1"/>
    </source>
</evidence>
<dbReference type="PROSITE" id="PS50048">
    <property type="entry name" value="ZN2_CY6_FUNGAL_2"/>
    <property type="match status" value="1"/>
</dbReference>
<organism evidence="4 5">
    <name type="scientific">Apiospora phragmitis</name>
    <dbReference type="NCBI Taxonomy" id="2905665"/>
    <lineage>
        <taxon>Eukaryota</taxon>
        <taxon>Fungi</taxon>
        <taxon>Dikarya</taxon>
        <taxon>Ascomycota</taxon>
        <taxon>Pezizomycotina</taxon>
        <taxon>Sordariomycetes</taxon>
        <taxon>Xylariomycetidae</taxon>
        <taxon>Amphisphaeriales</taxon>
        <taxon>Apiosporaceae</taxon>
        <taxon>Apiospora</taxon>
    </lineage>
</organism>
<dbReference type="SUPFAM" id="SSF57701">
    <property type="entry name" value="Zn2/Cys6 DNA-binding domain"/>
    <property type="match status" value="1"/>
</dbReference>
<evidence type="ECO:0000256" key="1">
    <source>
        <dbReference type="ARBA" id="ARBA00023242"/>
    </source>
</evidence>
<dbReference type="PANTHER" id="PTHR31668">
    <property type="entry name" value="GLUCOSE TRANSPORT TRANSCRIPTION REGULATOR RGT1-RELATED-RELATED"/>
    <property type="match status" value="1"/>
</dbReference>
<proteinExistence type="predicted"/>
<gene>
    <name evidence="4" type="ORF">PG994_003073</name>
</gene>